<evidence type="ECO:0000256" key="7">
    <source>
        <dbReference type="ARBA" id="ARBA00023136"/>
    </source>
</evidence>
<dbReference type="OrthoDB" id="7375466at2"/>
<dbReference type="InterPro" id="IPR036259">
    <property type="entry name" value="MFS_trans_sf"/>
</dbReference>
<evidence type="ECO:0000313" key="11">
    <source>
        <dbReference type="Proteomes" id="UP000265768"/>
    </source>
</evidence>
<dbReference type="EMBL" id="QZEY01000003">
    <property type="protein sequence ID" value="RJL33227.1"/>
    <property type="molecule type" value="Genomic_DNA"/>
</dbReference>
<comment type="subcellular location">
    <subcellularLocation>
        <location evidence="1">Cell membrane</location>
        <topology evidence="1">Multi-pass membrane protein</topology>
    </subcellularLocation>
</comment>
<gene>
    <name evidence="10" type="ORF">D5H75_10340</name>
</gene>
<evidence type="ECO:0000259" key="9">
    <source>
        <dbReference type="PROSITE" id="PS50850"/>
    </source>
</evidence>
<sequence>MARHRGKHAKAGRHSLPLIITALLLAMLLAALDQTIVSTALPTIVGELGGLNHLSWVVTGYMLASTVSTPLWGKLGDQYGRKMLFLAAIVIFLAGSALCGIAQNMGELIGFRAIQGLGGGGLMVLAQAIVGDVVPPRNRGRYQGLFGAVFGVSSVAGPLLGGLFVDHLTWRWVFYINLPIGALALIVVAFALPRTGERHKHAIDYAGIVLLGGAAASLVLMTSWGGTEYPWGDPLIIGLGVLALILAVGWWVAERRAKEPVLPLSLFKMSVFNVASAIGFVIGFAMFGALTFIPLFLQVVHGVTPTMSGVHMLPMVVGVLITSIASGQIISRHGRYKVFPIVGTAVTALGLLLMSRVDEDSSNWEMSGYLLVLGLGLGMVMQVLVIVVQNAVDYKDLGVATSGATFFRSIGGSFGVAVFGSIFANALSTNLTDLARHVRLPAGVDLTRIQEDPSALRRLPGPVAHEFLHAYSDAVQKVFLFAAPVAVVAFVLAWFLREVPLRETTTATDMGEGLGGAPSSRTSDEEMERALSRLAEADMRRDYYQRLVKMARLDIRPGGAWVLCRLAVQGPIRGEALAEQAGVSVEQGRPHVIELERRGLVTRTVRGLDLTPKGGEVAERIFAARREKLRELVKGWRPDTSPELKDLLDKLSRNALGDDRDRADAFR</sequence>
<feature type="transmembrane region" description="Helical" evidence="8">
    <location>
        <begin position="404"/>
        <end position="424"/>
    </location>
</feature>
<dbReference type="PANTHER" id="PTHR23501:SF197">
    <property type="entry name" value="COMD"/>
    <property type="match status" value="1"/>
</dbReference>
<dbReference type="InterPro" id="IPR011701">
    <property type="entry name" value="MFS"/>
</dbReference>
<feature type="transmembrane region" description="Helical" evidence="8">
    <location>
        <begin position="274"/>
        <end position="297"/>
    </location>
</feature>
<dbReference type="Pfam" id="PF07690">
    <property type="entry name" value="MFS_1"/>
    <property type="match status" value="1"/>
</dbReference>
<feature type="transmembrane region" description="Helical" evidence="8">
    <location>
        <begin position="54"/>
        <end position="72"/>
    </location>
</feature>
<dbReference type="SUPFAM" id="SSF103473">
    <property type="entry name" value="MFS general substrate transporter"/>
    <property type="match status" value="1"/>
</dbReference>
<dbReference type="RefSeq" id="WP_119926187.1">
    <property type="nucleotide sequence ID" value="NZ_QZEY01000003.1"/>
</dbReference>
<keyword evidence="11" id="KW-1185">Reference proteome</keyword>
<dbReference type="InterPro" id="IPR036388">
    <property type="entry name" value="WH-like_DNA-bd_sf"/>
</dbReference>
<feature type="transmembrane region" description="Helical" evidence="8">
    <location>
        <begin position="205"/>
        <end position="224"/>
    </location>
</feature>
<evidence type="ECO:0000256" key="1">
    <source>
        <dbReference type="ARBA" id="ARBA00004651"/>
    </source>
</evidence>
<dbReference type="Gene3D" id="1.20.1250.20">
    <property type="entry name" value="MFS general substrate transporter like domains"/>
    <property type="match status" value="1"/>
</dbReference>
<evidence type="ECO:0000256" key="5">
    <source>
        <dbReference type="ARBA" id="ARBA00022692"/>
    </source>
</evidence>
<feature type="transmembrane region" description="Helical" evidence="8">
    <location>
        <begin position="236"/>
        <end position="253"/>
    </location>
</feature>
<feature type="transmembrane region" description="Helical" evidence="8">
    <location>
        <begin position="84"/>
        <end position="103"/>
    </location>
</feature>
<accession>A0A3A4B4I5</accession>
<proteinExistence type="inferred from homology"/>
<dbReference type="FunFam" id="1.20.1720.10:FF:000004">
    <property type="entry name" value="EmrB/QacA family drug resistance transporter"/>
    <property type="match status" value="1"/>
</dbReference>
<keyword evidence="3" id="KW-0813">Transport</keyword>
<dbReference type="InterPro" id="IPR020846">
    <property type="entry name" value="MFS_dom"/>
</dbReference>
<evidence type="ECO:0000256" key="6">
    <source>
        <dbReference type="ARBA" id="ARBA00022989"/>
    </source>
</evidence>
<evidence type="ECO:0000256" key="4">
    <source>
        <dbReference type="ARBA" id="ARBA00022475"/>
    </source>
</evidence>
<evidence type="ECO:0000256" key="8">
    <source>
        <dbReference type="SAM" id="Phobius"/>
    </source>
</evidence>
<dbReference type="Proteomes" id="UP000265768">
    <property type="component" value="Unassembled WGS sequence"/>
</dbReference>
<organism evidence="10 11">
    <name type="scientific">Bailinhaonella thermotolerans</name>
    <dbReference type="NCBI Taxonomy" id="1070861"/>
    <lineage>
        <taxon>Bacteria</taxon>
        <taxon>Bacillati</taxon>
        <taxon>Actinomycetota</taxon>
        <taxon>Actinomycetes</taxon>
        <taxon>Streptosporangiales</taxon>
        <taxon>Streptosporangiaceae</taxon>
        <taxon>Bailinhaonella</taxon>
    </lineage>
</organism>
<keyword evidence="4" id="KW-1003">Cell membrane</keyword>
<evidence type="ECO:0000313" key="10">
    <source>
        <dbReference type="EMBL" id="RJL33227.1"/>
    </source>
</evidence>
<dbReference type="CDD" id="cd17502">
    <property type="entry name" value="MFS_Azr1_MDR_like"/>
    <property type="match status" value="1"/>
</dbReference>
<feature type="transmembrane region" description="Helical" evidence="8">
    <location>
        <begin position="309"/>
        <end position="326"/>
    </location>
</feature>
<evidence type="ECO:0000256" key="2">
    <source>
        <dbReference type="ARBA" id="ARBA00007520"/>
    </source>
</evidence>
<dbReference type="SUPFAM" id="SSF46785">
    <property type="entry name" value="Winged helix' DNA-binding domain"/>
    <property type="match status" value="1"/>
</dbReference>
<dbReference type="PROSITE" id="PS50850">
    <property type="entry name" value="MFS"/>
    <property type="match status" value="1"/>
</dbReference>
<dbReference type="GO" id="GO:0022857">
    <property type="term" value="F:transmembrane transporter activity"/>
    <property type="evidence" value="ECO:0007669"/>
    <property type="project" value="InterPro"/>
</dbReference>
<dbReference type="PRINTS" id="PR01036">
    <property type="entry name" value="TCRTETB"/>
</dbReference>
<dbReference type="InterPro" id="IPR004638">
    <property type="entry name" value="EmrB-like"/>
</dbReference>
<dbReference type="GO" id="GO:0005886">
    <property type="term" value="C:plasma membrane"/>
    <property type="evidence" value="ECO:0007669"/>
    <property type="project" value="UniProtKB-SubCell"/>
</dbReference>
<dbReference type="Gene3D" id="1.20.1720.10">
    <property type="entry name" value="Multidrug resistance protein D"/>
    <property type="match status" value="1"/>
</dbReference>
<keyword evidence="5 8" id="KW-0812">Transmembrane</keyword>
<dbReference type="InterPro" id="IPR036390">
    <property type="entry name" value="WH_DNA-bd_sf"/>
</dbReference>
<name>A0A3A4B4I5_9ACTN</name>
<feature type="transmembrane region" description="Helical" evidence="8">
    <location>
        <begin position="172"/>
        <end position="193"/>
    </location>
</feature>
<dbReference type="AlphaFoldDB" id="A0A3A4B4I5"/>
<comment type="caution">
    <text evidence="10">The sequence shown here is derived from an EMBL/GenBank/DDBJ whole genome shotgun (WGS) entry which is preliminary data.</text>
</comment>
<dbReference type="NCBIfam" id="TIGR00711">
    <property type="entry name" value="efflux_EmrB"/>
    <property type="match status" value="1"/>
</dbReference>
<feature type="domain" description="Major facilitator superfamily (MFS) profile" evidence="9">
    <location>
        <begin position="19"/>
        <end position="501"/>
    </location>
</feature>
<feature type="transmembrane region" description="Helical" evidence="8">
    <location>
        <begin position="142"/>
        <end position="160"/>
    </location>
</feature>
<evidence type="ECO:0000256" key="3">
    <source>
        <dbReference type="ARBA" id="ARBA00022448"/>
    </source>
</evidence>
<feature type="transmembrane region" description="Helical" evidence="8">
    <location>
        <begin position="109"/>
        <end position="130"/>
    </location>
</feature>
<keyword evidence="6 8" id="KW-1133">Transmembrane helix</keyword>
<protein>
    <submittedName>
        <fullName evidence="10">MFS transporter</fullName>
    </submittedName>
</protein>
<dbReference type="PANTHER" id="PTHR23501">
    <property type="entry name" value="MAJOR FACILITATOR SUPERFAMILY"/>
    <property type="match status" value="1"/>
</dbReference>
<keyword evidence="7 8" id="KW-0472">Membrane</keyword>
<comment type="similarity">
    <text evidence="2">Belongs to the major facilitator superfamily. TCR/Tet family.</text>
</comment>
<feature type="transmembrane region" description="Helical" evidence="8">
    <location>
        <begin position="478"/>
        <end position="496"/>
    </location>
</feature>
<feature type="transmembrane region" description="Helical" evidence="8">
    <location>
        <begin position="338"/>
        <end position="357"/>
    </location>
</feature>
<dbReference type="Gene3D" id="1.10.10.10">
    <property type="entry name" value="Winged helix-like DNA-binding domain superfamily/Winged helix DNA-binding domain"/>
    <property type="match status" value="1"/>
</dbReference>
<reference evidence="10 11" key="1">
    <citation type="submission" date="2018-09" db="EMBL/GenBank/DDBJ databases">
        <title>YIM 75507 draft genome.</title>
        <authorList>
            <person name="Tang S."/>
            <person name="Feng Y."/>
        </authorList>
    </citation>
    <scope>NUCLEOTIDE SEQUENCE [LARGE SCALE GENOMIC DNA]</scope>
    <source>
        <strain evidence="10 11">YIM 75507</strain>
    </source>
</reference>
<feature type="transmembrane region" description="Helical" evidence="8">
    <location>
        <begin position="369"/>
        <end position="392"/>
    </location>
</feature>